<evidence type="ECO:0000259" key="8">
    <source>
        <dbReference type="SMART" id="SM00849"/>
    </source>
</evidence>
<gene>
    <name evidence="7" type="primary">gloB</name>
    <name evidence="9" type="ORF">Geu3261_0037_124</name>
</gene>
<dbReference type="InterPro" id="IPR032282">
    <property type="entry name" value="HAGH_C"/>
</dbReference>
<evidence type="ECO:0000256" key="7">
    <source>
        <dbReference type="HAMAP-Rule" id="MF_01374"/>
    </source>
</evidence>
<dbReference type="InterPro" id="IPR036866">
    <property type="entry name" value="RibonucZ/Hydroxyglut_hydro"/>
</dbReference>
<dbReference type="GO" id="GO:0019243">
    <property type="term" value="P:methylglyoxal catabolic process to D-lactate via S-lactoyl-glutathione"/>
    <property type="evidence" value="ECO:0007669"/>
    <property type="project" value="UniProtKB-UniRule"/>
</dbReference>
<proteinExistence type="inferred from homology"/>
<feature type="binding site" evidence="7">
    <location>
        <position position="58"/>
    </location>
    <ligand>
        <name>Zn(2+)</name>
        <dbReference type="ChEBI" id="CHEBI:29105"/>
        <label>1</label>
    </ligand>
</feature>
<dbReference type="Pfam" id="PF00753">
    <property type="entry name" value="Lactamase_B"/>
    <property type="match status" value="1"/>
</dbReference>
<feature type="binding site" evidence="7">
    <location>
        <position position="116"/>
    </location>
    <ligand>
        <name>Zn(2+)</name>
        <dbReference type="ChEBI" id="CHEBI:29105"/>
        <label>1</label>
    </ligand>
</feature>
<dbReference type="Proteomes" id="UP000032675">
    <property type="component" value="Unassembled WGS sequence"/>
</dbReference>
<evidence type="ECO:0000256" key="6">
    <source>
        <dbReference type="ARBA" id="ARBA00022833"/>
    </source>
</evidence>
<evidence type="ECO:0000313" key="10">
    <source>
        <dbReference type="Proteomes" id="UP000032675"/>
    </source>
</evidence>
<comment type="caution">
    <text evidence="9">The sequence shown here is derived from an EMBL/GenBank/DDBJ whole genome shotgun (WGS) entry which is preliminary data.</text>
</comment>
<dbReference type="NCBIfam" id="TIGR03413">
    <property type="entry name" value="GSH_gloB"/>
    <property type="match status" value="1"/>
</dbReference>
<dbReference type="AlphaFoldDB" id="A0A0D6PXX4"/>
<feature type="binding site" evidence="7">
    <location>
        <position position="135"/>
    </location>
    <ligand>
        <name>Zn(2+)</name>
        <dbReference type="ChEBI" id="CHEBI:29105"/>
        <label>2</label>
    </ligand>
</feature>
<feature type="binding site" evidence="7">
    <location>
        <position position="173"/>
    </location>
    <ligand>
        <name>Zn(2+)</name>
        <dbReference type="ChEBI" id="CHEBI:29105"/>
        <label>2</label>
    </ligand>
</feature>
<name>A0A0D6PXX4_KOMEU</name>
<dbReference type="Gene3D" id="3.60.15.10">
    <property type="entry name" value="Ribonuclease Z/Hydroxyacylglutathione hydrolase-like"/>
    <property type="match status" value="1"/>
</dbReference>
<dbReference type="EC" id="3.1.2.6" evidence="7"/>
<evidence type="ECO:0000256" key="2">
    <source>
        <dbReference type="ARBA" id="ARBA00004963"/>
    </source>
</evidence>
<feature type="binding site" evidence="7">
    <location>
        <position position="60"/>
    </location>
    <ligand>
        <name>Zn(2+)</name>
        <dbReference type="ChEBI" id="CHEBI:29105"/>
        <label>1</label>
    </ligand>
</feature>
<dbReference type="PANTHER" id="PTHR43705">
    <property type="entry name" value="HYDROXYACYLGLUTATHIONE HYDROLASE"/>
    <property type="match status" value="1"/>
</dbReference>
<evidence type="ECO:0000256" key="4">
    <source>
        <dbReference type="ARBA" id="ARBA00022723"/>
    </source>
</evidence>
<sequence>MTQKLDIKAIPILSDNYAWFVHDGVTGAAGMVDPAQEAPLTAAIDAAGGRLDLIFLTHHHADHIAAADALRQRYGARIVGPAAEAARLPRLDIAVRDGDVVALGQSRAQVIATPGHTAGEVSYYFPDGPALFCGDTLFSMGCGRLFEGTPADMFASLQRIKALPDDTLICCGHEYTQSNARFALHVDPDNAALKQRAGQVADLRRRGLPTLPVPLSVERLTNPFLRAGDVATLARLRGEKDSF</sequence>
<feature type="binding site" evidence="7">
    <location>
        <position position="135"/>
    </location>
    <ligand>
        <name>Zn(2+)</name>
        <dbReference type="ChEBI" id="CHEBI:29105"/>
        <label>1</label>
    </ligand>
</feature>
<dbReference type="EMBL" id="BANI01000037">
    <property type="protein sequence ID" value="GAN95878.1"/>
    <property type="molecule type" value="Genomic_DNA"/>
</dbReference>
<dbReference type="UniPathway" id="UPA00619">
    <property type="reaction ID" value="UER00676"/>
</dbReference>
<accession>A0A0D6PXX4</accession>
<dbReference type="InterPro" id="IPR001279">
    <property type="entry name" value="Metallo-B-lactamas"/>
</dbReference>
<comment type="similarity">
    <text evidence="3 7">Belongs to the metallo-beta-lactamase superfamily. Glyoxalase II family.</text>
</comment>
<dbReference type="InterPro" id="IPR017782">
    <property type="entry name" value="Hydroxyacylglutathione_Hdrlase"/>
</dbReference>
<feature type="domain" description="Metallo-beta-lactamase" evidence="8">
    <location>
        <begin position="15"/>
        <end position="173"/>
    </location>
</feature>
<dbReference type="InterPro" id="IPR050110">
    <property type="entry name" value="Glyoxalase_II_hydrolase"/>
</dbReference>
<evidence type="ECO:0000256" key="3">
    <source>
        <dbReference type="ARBA" id="ARBA00006759"/>
    </source>
</evidence>
<comment type="function">
    <text evidence="7">Thiolesterase that catalyzes the hydrolysis of S-D-lactoyl-glutathione to form glutathione and D-lactic acid.</text>
</comment>
<dbReference type="InterPro" id="IPR035680">
    <property type="entry name" value="Clx_II_MBL"/>
</dbReference>
<comment type="cofactor">
    <cofactor evidence="7">
        <name>Zn(2+)</name>
        <dbReference type="ChEBI" id="CHEBI:29105"/>
    </cofactor>
    <text evidence="7">Binds 2 Zn(2+) ions per subunit.</text>
</comment>
<dbReference type="PIRSF" id="PIRSF005457">
    <property type="entry name" value="Glx"/>
    <property type="match status" value="1"/>
</dbReference>
<dbReference type="PANTHER" id="PTHR43705:SF1">
    <property type="entry name" value="HYDROXYACYLGLUTATHIONE HYDROLASE GLOB"/>
    <property type="match status" value="1"/>
</dbReference>
<keyword evidence="4 7" id="KW-0479">Metal-binding</keyword>
<comment type="catalytic activity">
    <reaction evidence="1 7">
        <text>an S-(2-hydroxyacyl)glutathione + H2O = a 2-hydroxy carboxylate + glutathione + H(+)</text>
        <dbReference type="Rhea" id="RHEA:21864"/>
        <dbReference type="ChEBI" id="CHEBI:15377"/>
        <dbReference type="ChEBI" id="CHEBI:15378"/>
        <dbReference type="ChEBI" id="CHEBI:57925"/>
        <dbReference type="ChEBI" id="CHEBI:58896"/>
        <dbReference type="ChEBI" id="CHEBI:71261"/>
        <dbReference type="EC" id="3.1.2.6"/>
    </reaction>
</comment>
<dbReference type="GO" id="GO:0046872">
    <property type="term" value="F:metal ion binding"/>
    <property type="evidence" value="ECO:0007669"/>
    <property type="project" value="UniProtKB-KW"/>
</dbReference>
<organism evidence="9 10">
    <name type="scientific">Komagataeibacter europaeus NBRC 3261</name>
    <dbReference type="NCBI Taxonomy" id="1234669"/>
    <lineage>
        <taxon>Bacteria</taxon>
        <taxon>Pseudomonadati</taxon>
        <taxon>Pseudomonadota</taxon>
        <taxon>Alphaproteobacteria</taxon>
        <taxon>Acetobacterales</taxon>
        <taxon>Acetobacteraceae</taxon>
        <taxon>Komagataeibacter</taxon>
    </lineage>
</organism>
<dbReference type="Pfam" id="PF16123">
    <property type="entry name" value="HAGH_C"/>
    <property type="match status" value="1"/>
</dbReference>
<comment type="pathway">
    <text evidence="2 7">Secondary metabolite metabolism; methylglyoxal degradation; (R)-lactate from methylglyoxal: step 2/2.</text>
</comment>
<dbReference type="HAMAP" id="MF_01374">
    <property type="entry name" value="Glyoxalase_2"/>
    <property type="match status" value="1"/>
</dbReference>
<keyword evidence="6 7" id="KW-0862">Zinc</keyword>
<feature type="binding site" evidence="7">
    <location>
        <position position="63"/>
    </location>
    <ligand>
        <name>Zn(2+)</name>
        <dbReference type="ChEBI" id="CHEBI:29105"/>
        <label>2</label>
    </ligand>
</feature>
<dbReference type="SMART" id="SM00849">
    <property type="entry name" value="Lactamase_B"/>
    <property type="match status" value="1"/>
</dbReference>
<evidence type="ECO:0000313" key="9">
    <source>
        <dbReference type="EMBL" id="GAN95878.1"/>
    </source>
</evidence>
<dbReference type="RefSeq" id="WP_048850438.1">
    <property type="nucleotide sequence ID" value="NZ_BANI01000037.1"/>
</dbReference>
<dbReference type="GO" id="GO:0004416">
    <property type="term" value="F:hydroxyacylglutathione hydrolase activity"/>
    <property type="evidence" value="ECO:0007669"/>
    <property type="project" value="UniProtKB-UniRule"/>
</dbReference>
<keyword evidence="5 7" id="KW-0378">Hydrolase</keyword>
<comment type="subunit">
    <text evidence="7">Monomer.</text>
</comment>
<evidence type="ECO:0000256" key="1">
    <source>
        <dbReference type="ARBA" id="ARBA00001623"/>
    </source>
</evidence>
<protein>
    <recommendedName>
        <fullName evidence="7">Hydroxyacylglutathione hydrolase</fullName>
        <ecNumber evidence="7">3.1.2.6</ecNumber>
    </recommendedName>
    <alternativeName>
        <fullName evidence="7">Glyoxalase II</fullName>
        <shortName evidence="7">Glx II</shortName>
    </alternativeName>
</protein>
<reference evidence="9 10" key="1">
    <citation type="submission" date="2012-11" db="EMBL/GenBank/DDBJ databases">
        <title>Whole genome sequence of Gluconacetobacter europaeus NBRC3261.</title>
        <authorList>
            <person name="Azuma Y."/>
            <person name="Higashiura N."/>
            <person name="Hirakawa H."/>
            <person name="Matsushita K."/>
        </authorList>
    </citation>
    <scope>NUCLEOTIDE SEQUENCE [LARGE SCALE GENOMIC DNA]</scope>
    <source>
        <strain evidence="9 10">NBRC 3261</strain>
    </source>
</reference>
<feature type="binding site" evidence="7">
    <location>
        <position position="62"/>
    </location>
    <ligand>
        <name>Zn(2+)</name>
        <dbReference type="ChEBI" id="CHEBI:29105"/>
        <label>2</label>
    </ligand>
</feature>
<evidence type="ECO:0000256" key="5">
    <source>
        <dbReference type="ARBA" id="ARBA00022801"/>
    </source>
</evidence>
<dbReference type="CDD" id="cd07723">
    <property type="entry name" value="hydroxyacylglutathione_hydrolase_MBL-fold"/>
    <property type="match status" value="1"/>
</dbReference>
<dbReference type="SUPFAM" id="SSF56281">
    <property type="entry name" value="Metallo-hydrolase/oxidoreductase"/>
    <property type="match status" value="1"/>
</dbReference>